<dbReference type="AlphaFoldDB" id="A0A094IYG0"/>
<comment type="caution">
    <text evidence="1">The sequence shown here is derived from an EMBL/GenBank/DDBJ whole genome shotgun (WGS) entry which is preliminary data.</text>
</comment>
<reference evidence="1" key="1">
    <citation type="submission" date="2014-08" db="EMBL/GenBank/DDBJ databases">
        <title>Fullgenome sequencing of Anoxybacillus sp.25 isolate from Garga hot-spring Russia.</title>
        <authorList>
            <person name="Rozanov A.S."/>
            <person name="Kotenko A.V."/>
            <person name="Malup T.K."/>
            <person name="Peltek S.E."/>
        </authorList>
    </citation>
    <scope>NUCLEOTIDE SEQUENCE [LARGE SCALE GENOMIC DNA]</scope>
    <source>
        <strain evidence="1">25</strain>
    </source>
</reference>
<proteinExistence type="predicted"/>
<accession>A0A094IYG0</accession>
<dbReference type="EMBL" id="JPZO01000016">
    <property type="protein sequence ID" value="KFZ32517.1"/>
    <property type="molecule type" value="Genomic_DNA"/>
</dbReference>
<protein>
    <submittedName>
        <fullName evidence="1">Uncharacterized protein</fullName>
    </submittedName>
</protein>
<name>A0A094IYG0_9BACL</name>
<organism evidence="1">
    <name type="scientific">Anoxybacillus flavithermus</name>
    <dbReference type="NCBI Taxonomy" id="33934"/>
    <lineage>
        <taxon>Bacteria</taxon>
        <taxon>Bacillati</taxon>
        <taxon>Bacillota</taxon>
        <taxon>Bacilli</taxon>
        <taxon>Bacillales</taxon>
        <taxon>Anoxybacillaceae</taxon>
        <taxon>Anoxybacillus</taxon>
    </lineage>
</organism>
<sequence>MKMDKRGEIVNRQKNGYRNLLVLGRNLKAGAKYEPEEIIAAISLIEEQLLWTPVEDFFRLFPPIKRYTDDGTWDYKSTLKMIEEDLGERFGKGDFLNLLMMGCYENPFVHRVGVAFMKATSELYRKKTGKSLLEEAMERLFLR</sequence>
<dbReference type="EMBL" id="JPZO01000177">
    <property type="protein sequence ID" value="KFZ32157.1"/>
    <property type="molecule type" value="Genomic_DNA"/>
</dbReference>
<evidence type="ECO:0000313" key="2">
    <source>
        <dbReference type="EMBL" id="KFZ32517.1"/>
    </source>
</evidence>
<evidence type="ECO:0000313" key="1">
    <source>
        <dbReference type="EMBL" id="KFZ32157.1"/>
    </source>
</evidence>
<gene>
    <name evidence="2" type="ORF">JS44_03375</name>
    <name evidence="1" type="ORF">JS44_16180</name>
</gene>